<dbReference type="EMBL" id="AMFJ01000153">
    <property type="protein sequence ID" value="EKE29532.1"/>
    <property type="molecule type" value="Genomic_DNA"/>
</dbReference>
<sequence length="153" mass="18187">MATNKASENVSDNWLEEIFREFSTMGKRFWDIIWSNIGHFFPEDFDTGLLRLNSILSDIQSDIDAWRIGESVCRIDLTVYWWGLDKLHKQIKAMHWMDLDWFRIEIQAHNFEYAETYKQLYIKFKKDEKDKLGATARWFSSSVSSLISSKMGQ</sequence>
<reference evidence="1" key="1">
    <citation type="journal article" date="2012" name="Science">
        <title>Fermentation, hydrogen, and sulfur metabolism in multiple uncultivated bacterial phyla.</title>
        <authorList>
            <person name="Wrighton K.C."/>
            <person name="Thomas B.C."/>
            <person name="Sharon I."/>
            <person name="Miller C.S."/>
            <person name="Castelle C.J."/>
            <person name="VerBerkmoes N.C."/>
            <person name="Wilkins M.J."/>
            <person name="Hettich R.L."/>
            <person name="Lipton M.S."/>
            <person name="Williams K.H."/>
            <person name="Long P.E."/>
            <person name="Banfield J.F."/>
        </authorList>
    </citation>
    <scope>NUCLEOTIDE SEQUENCE [LARGE SCALE GENOMIC DNA]</scope>
</reference>
<evidence type="ECO:0000313" key="1">
    <source>
        <dbReference type="EMBL" id="EKE29532.1"/>
    </source>
</evidence>
<gene>
    <name evidence="1" type="ORF">ACD_2C00153G0003</name>
</gene>
<name>K2G5I3_9BACT</name>
<dbReference type="AlphaFoldDB" id="K2G5I3"/>
<organism evidence="1">
    <name type="scientific">uncultured bacterium</name>
    <name type="common">gcode 4</name>
    <dbReference type="NCBI Taxonomy" id="1234023"/>
    <lineage>
        <taxon>Bacteria</taxon>
        <taxon>environmental samples</taxon>
    </lineage>
</organism>
<accession>K2G5I3</accession>
<comment type="caution">
    <text evidence="1">The sequence shown here is derived from an EMBL/GenBank/DDBJ whole genome shotgun (WGS) entry which is preliminary data.</text>
</comment>
<protein>
    <submittedName>
        <fullName evidence="1">Uncharacterized protein</fullName>
    </submittedName>
</protein>
<proteinExistence type="predicted"/>